<protein>
    <recommendedName>
        <fullName evidence="17">TonB-dependent receptor</fullName>
    </recommendedName>
</protein>
<dbReference type="PANTHER" id="PTHR32552">
    <property type="entry name" value="FERRICHROME IRON RECEPTOR-RELATED"/>
    <property type="match status" value="1"/>
</dbReference>
<evidence type="ECO:0000256" key="12">
    <source>
        <dbReference type="RuleBase" id="RU003357"/>
    </source>
</evidence>
<dbReference type="PROSITE" id="PS52016">
    <property type="entry name" value="TONB_DEPENDENT_REC_3"/>
    <property type="match status" value="1"/>
</dbReference>
<keyword evidence="7" id="KW-0406">Ion transport</keyword>
<evidence type="ECO:0000259" key="14">
    <source>
        <dbReference type="Pfam" id="PF07715"/>
    </source>
</evidence>
<evidence type="ECO:0000313" key="15">
    <source>
        <dbReference type="EMBL" id="POP51805.1"/>
    </source>
</evidence>
<dbReference type="InterPro" id="IPR000531">
    <property type="entry name" value="Beta-barrel_TonB"/>
</dbReference>
<comment type="similarity">
    <text evidence="11 12">Belongs to the TonB-dependent receptor family.</text>
</comment>
<evidence type="ECO:0000256" key="11">
    <source>
        <dbReference type="PROSITE-ProRule" id="PRU01360"/>
    </source>
</evidence>
<dbReference type="InterPro" id="IPR039426">
    <property type="entry name" value="TonB-dep_rcpt-like"/>
</dbReference>
<dbReference type="CDD" id="cd01347">
    <property type="entry name" value="ligand_gated_channel"/>
    <property type="match status" value="1"/>
</dbReference>
<keyword evidence="5 11" id="KW-0812">Transmembrane</keyword>
<evidence type="ECO:0000259" key="13">
    <source>
        <dbReference type="Pfam" id="PF00593"/>
    </source>
</evidence>
<dbReference type="InterPro" id="IPR012910">
    <property type="entry name" value="Plug_dom"/>
</dbReference>
<keyword evidence="10 11" id="KW-0998">Cell outer membrane</keyword>
<keyword evidence="9 11" id="KW-0472">Membrane</keyword>
<keyword evidence="2 11" id="KW-0813">Transport</keyword>
<dbReference type="GO" id="GO:0006826">
    <property type="term" value="P:iron ion transport"/>
    <property type="evidence" value="ECO:0007669"/>
    <property type="project" value="UniProtKB-KW"/>
</dbReference>
<keyword evidence="6" id="KW-0408">Iron</keyword>
<evidence type="ECO:0000313" key="16">
    <source>
        <dbReference type="Proteomes" id="UP000237222"/>
    </source>
</evidence>
<keyword evidence="8 12" id="KW-0798">TonB box</keyword>
<evidence type="ECO:0000256" key="6">
    <source>
        <dbReference type="ARBA" id="ARBA00023004"/>
    </source>
</evidence>
<keyword evidence="4" id="KW-0410">Iron transport</keyword>
<evidence type="ECO:0000256" key="5">
    <source>
        <dbReference type="ARBA" id="ARBA00022692"/>
    </source>
</evidence>
<dbReference type="AlphaFoldDB" id="A0A2S4HCU1"/>
<evidence type="ECO:0000256" key="9">
    <source>
        <dbReference type="ARBA" id="ARBA00023136"/>
    </source>
</evidence>
<dbReference type="Pfam" id="PF07715">
    <property type="entry name" value="Plug"/>
    <property type="match status" value="1"/>
</dbReference>
<dbReference type="PANTHER" id="PTHR32552:SF81">
    <property type="entry name" value="TONB-DEPENDENT OUTER MEMBRANE RECEPTOR"/>
    <property type="match status" value="1"/>
</dbReference>
<proteinExistence type="inferred from homology"/>
<organism evidence="15 16">
    <name type="scientific">Zhongshania marina</name>
    <dbReference type="NCBI Taxonomy" id="2304603"/>
    <lineage>
        <taxon>Bacteria</taxon>
        <taxon>Pseudomonadati</taxon>
        <taxon>Pseudomonadota</taxon>
        <taxon>Gammaproteobacteria</taxon>
        <taxon>Cellvibrionales</taxon>
        <taxon>Spongiibacteraceae</taxon>
        <taxon>Zhongshania</taxon>
    </lineage>
</organism>
<dbReference type="OrthoDB" id="7051185at2"/>
<dbReference type="Pfam" id="PF00593">
    <property type="entry name" value="TonB_dep_Rec_b-barrel"/>
    <property type="match status" value="1"/>
</dbReference>
<name>A0A2S4HCU1_9GAMM</name>
<dbReference type="SUPFAM" id="SSF56935">
    <property type="entry name" value="Porins"/>
    <property type="match status" value="1"/>
</dbReference>
<evidence type="ECO:0000256" key="4">
    <source>
        <dbReference type="ARBA" id="ARBA00022496"/>
    </source>
</evidence>
<comment type="subcellular location">
    <subcellularLocation>
        <location evidence="1 11">Cell outer membrane</location>
        <topology evidence="1 11">Multi-pass membrane protein</topology>
    </subcellularLocation>
</comment>
<feature type="domain" description="TonB-dependent receptor-like beta-barrel" evidence="13">
    <location>
        <begin position="266"/>
        <end position="684"/>
    </location>
</feature>
<evidence type="ECO:0000256" key="7">
    <source>
        <dbReference type="ARBA" id="ARBA00023065"/>
    </source>
</evidence>
<dbReference type="EMBL" id="PQGG01000035">
    <property type="protein sequence ID" value="POP51805.1"/>
    <property type="molecule type" value="Genomic_DNA"/>
</dbReference>
<evidence type="ECO:0008006" key="17">
    <source>
        <dbReference type="Google" id="ProtNLM"/>
    </source>
</evidence>
<keyword evidence="3 11" id="KW-1134">Transmembrane beta strand</keyword>
<gene>
    <name evidence="15" type="ORF">C0068_15765</name>
</gene>
<feature type="domain" description="TonB-dependent receptor plug" evidence="14">
    <location>
        <begin position="47"/>
        <end position="152"/>
    </location>
</feature>
<sequence length="718" mass="78858">MNKNVIRRSTYNSIGATILGSSIMLPMVTHAQLEEVVVTAQKREESVQTVPIAMTAVSANGLEKSGISGTDELSMVIPNLQYSRQISSATPFIRGVGTKNSSAGEESSVSTYVDGVYYSSMVASVMEFNNIERVEVLRGPQGTLFGRNATGGLIHVITKNPAFESSAKISVGAGSYDSFNTGFYGTAGLSERLAADVSLLFKKRDEGYGTNQFNGRERAGEEDRSLRSKLLFDVDDKTSIVMSALYADRESDVGIARQPAKGTVATGGGVYTGDFQDINSDWEPIVDSAQRVATFQLTHAFESVELIATSAYSELDAFTLLDQDSGPSHVVNFVVNERSKQLSQEFQFNSTGDGPLKWTAGLFFMSAESKNAPTQTTSANPAFNINMDTEQETTSYAAYAQGTYDLSDATALTLGLRWTMDEREFSGKTTSIGTGAPINPAMPVLNDDESWEEPTWRLAIDHQLNEEMLVFASYSRGFKSGVYNTLPVFGALPEPVDPEILDSYEVGFKGDFLDNSLRINGSAFYYEFDNLQMQQILGGAIFLFNVGDSEMQGAEIESTYFVTSNLDINVSASYLDTEYTDFQNGPVISPDTSDNIGNMVTTNSDLSGYELTRAPKYTYSVSTNYRHDVGVGELSLNLAYYYNDGFFWEPDNRTKQDSYDVLNAEVALTEHEDKWKVRVFARNLLDTEYSYYSQQSSFGDFVSAAPPKTFGISAEYSF</sequence>
<dbReference type="Gene3D" id="2.40.170.20">
    <property type="entry name" value="TonB-dependent receptor, beta-barrel domain"/>
    <property type="match status" value="1"/>
</dbReference>
<dbReference type="Proteomes" id="UP000237222">
    <property type="component" value="Unassembled WGS sequence"/>
</dbReference>
<evidence type="ECO:0000256" key="3">
    <source>
        <dbReference type="ARBA" id="ARBA00022452"/>
    </source>
</evidence>
<evidence type="ECO:0000256" key="1">
    <source>
        <dbReference type="ARBA" id="ARBA00004571"/>
    </source>
</evidence>
<comment type="caution">
    <text evidence="15">The sequence shown here is derived from an EMBL/GenBank/DDBJ whole genome shotgun (WGS) entry which is preliminary data.</text>
</comment>
<accession>A0A2S4HCU1</accession>
<dbReference type="RefSeq" id="WP_103685429.1">
    <property type="nucleotide sequence ID" value="NZ_PQGG01000035.1"/>
</dbReference>
<reference evidence="15" key="1">
    <citation type="submission" date="2018-01" db="EMBL/GenBank/DDBJ databases">
        <authorList>
            <person name="Yu X.-D."/>
        </authorList>
    </citation>
    <scope>NUCLEOTIDE SEQUENCE</scope>
    <source>
        <strain evidence="15">ZX-21</strain>
    </source>
</reference>
<evidence type="ECO:0000256" key="10">
    <source>
        <dbReference type="ARBA" id="ARBA00023237"/>
    </source>
</evidence>
<dbReference type="InterPro" id="IPR036942">
    <property type="entry name" value="Beta-barrel_TonB_sf"/>
</dbReference>
<dbReference type="GO" id="GO:0009279">
    <property type="term" value="C:cell outer membrane"/>
    <property type="evidence" value="ECO:0007669"/>
    <property type="project" value="UniProtKB-SubCell"/>
</dbReference>
<evidence type="ECO:0000256" key="2">
    <source>
        <dbReference type="ARBA" id="ARBA00022448"/>
    </source>
</evidence>
<evidence type="ECO:0000256" key="8">
    <source>
        <dbReference type="ARBA" id="ARBA00023077"/>
    </source>
</evidence>